<sequence>MLPESFIQGVALKEELGIRKILFHKASGNTFKSSYSSAMHVIWDAVFAISVPSLYIVFAIIFFAKSNGLKNEKISKPQKMMLLQVTSISVLNVGCVSTYLYMTYFVPSKLFMHFAQYCYLHMHGFPPVIYLLFNTTIRKDAKQMLKKLSFKKKSPVINDSAKNYLGTLS</sequence>
<dbReference type="WBParaSite" id="jg3493">
    <property type="protein sequence ID" value="jg3493"/>
    <property type="gene ID" value="jg3493"/>
</dbReference>
<feature type="transmembrane region" description="Helical" evidence="1">
    <location>
        <begin position="82"/>
        <end position="102"/>
    </location>
</feature>
<reference evidence="3" key="1">
    <citation type="submission" date="2022-11" db="UniProtKB">
        <authorList>
            <consortium name="WormBaseParasite"/>
        </authorList>
    </citation>
    <scope>IDENTIFICATION</scope>
</reference>
<dbReference type="InterPro" id="IPR019425">
    <property type="entry name" value="7TM_GPCR_serpentine_rcpt_Srt"/>
</dbReference>
<keyword evidence="1" id="KW-0812">Transmembrane</keyword>
<keyword evidence="1" id="KW-1133">Transmembrane helix</keyword>
<protein>
    <submittedName>
        <fullName evidence="3">Very-long-chain 3-oxoacyl-CoA synthase</fullName>
    </submittedName>
</protein>
<keyword evidence="1" id="KW-0472">Membrane</keyword>
<evidence type="ECO:0000313" key="2">
    <source>
        <dbReference type="Proteomes" id="UP000887574"/>
    </source>
</evidence>
<organism evidence="2 3">
    <name type="scientific">Ditylenchus dipsaci</name>
    <dbReference type="NCBI Taxonomy" id="166011"/>
    <lineage>
        <taxon>Eukaryota</taxon>
        <taxon>Metazoa</taxon>
        <taxon>Ecdysozoa</taxon>
        <taxon>Nematoda</taxon>
        <taxon>Chromadorea</taxon>
        <taxon>Rhabditida</taxon>
        <taxon>Tylenchina</taxon>
        <taxon>Tylenchomorpha</taxon>
        <taxon>Sphaerularioidea</taxon>
        <taxon>Anguinidae</taxon>
        <taxon>Anguininae</taxon>
        <taxon>Ditylenchus</taxon>
    </lineage>
</organism>
<accession>A0A915E7V5</accession>
<name>A0A915E7V5_9BILA</name>
<evidence type="ECO:0000313" key="3">
    <source>
        <dbReference type="WBParaSite" id="jg3493"/>
    </source>
</evidence>
<feature type="transmembrane region" description="Helical" evidence="1">
    <location>
        <begin position="114"/>
        <end position="133"/>
    </location>
</feature>
<dbReference type="Proteomes" id="UP000887574">
    <property type="component" value="Unplaced"/>
</dbReference>
<dbReference type="Pfam" id="PF10321">
    <property type="entry name" value="7TM_GPCR_Srt"/>
    <property type="match status" value="1"/>
</dbReference>
<proteinExistence type="predicted"/>
<evidence type="ECO:0000256" key="1">
    <source>
        <dbReference type="SAM" id="Phobius"/>
    </source>
</evidence>
<feature type="transmembrane region" description="Helical" evidence="1">
    <location>
        <begin position="41"/>
        <end position="62"/>
    </location>
</feature>
<keyword evidence="2" id="KW-1185">Reference proteome</keyword>
<dbReference type="AlphaFoldDB" id="A0A915E7V5"/>
<dbReference type="SUPFAM" id="SSF81321">
    <property type="entry name" value="Family A G protein-coupled receptor-like"/>
    <property type="match status" value="1"/>
</dbReference>
<dbReference type="PANTHER" id="PTHR23021">
    <property type="entry name" value="SERPENTINE RECEPTOR, CLASS T"/>
    <property type="match status" value="1"/>
</dbReference>